<dbReference type="InterPro" id="IPR002347">
    <property type="entry name" value="SDR_fam"/>
</dbReference>
<proteinExistence type="inferred from homology"/>
<dbReference type="PANTHER" id="PTHR43899:SF13">
    <property type="entry name" value="RH59310P"/>
    <property type="match status" value="1"/>
</dbReference>
<dbReference type="AlphaFoldDB" id="A0A7I8W5K6"/>
<dbReference type="PRINTS" id="PR00081">
    <property type="entry name" value="GDHRDH"/>
</dbReference>
<evidence type="ECO:0000256" key="1">
    <source>
        <dbReference type="ARBA" id="ARBA00006484"/>
    </source>
</evidence>
<keyword evidence="5" id="KW-1133">Transmembrane helix</keyword>
<dbReference type="GO" id="GO:0016491">
    <property type="term" value="F:oxidoreductase activity"/>
    <property type="evidence" value="ECO:0007669"/>
    <property type="project" value="UniProtKB-KW"/>
</dbReference>
<keyword evidence="7" id="KW-1185">Reference proteome</keyword>
<gene>
    <name evidence="6" type="ORF">DGYR_LOCUS9928</name>
</gene>
<sequence length="318" mass="35177">MVDIAAKSSPCCLFSTIGIAITGYLALRLLFSIWNGLKAYVLSSEINFRKLGEWAVVTGATDGIGKCYAFEFAKRGLNICLISRTPKKLEEVAAEIEKTHNVKTKTVAVDFTAGNEIYDKIERETQGLDVGVLVNNVGMSYEYPQFMAEMDDSKNVLQKLLLANCMSILQVTNIFLKTMVEKKKGAIINLSSASANDPTPLLTAYSACKSFVNFFSQGLEQEVSKSNVIVQSVLPYFVQTKMTGIKRPSLFVPSPTAYVKSALRTVGVEDVTFGYWSHALLGYFQTMAPDFFAKKQVMGKMLAARKSALRRKEKSKQN</sequence>
<name>A0A7I8W5K6_9ANNE</name>
<evidence type="ECO:0000313" key="7">
    <source>
        <dbReference type="Proteomes" id="UP000549394"/>
    </source>
</evidence>
<dbReference type="Gene3D" id="3.40.50.720">
    <property type="entry name" value="NAD(P)-binding Rossmann-like Domain"/>
    <property type="match status" value="1"/>
</dbReference>
<evidence type="ECO:0000256" key="2">
    <source>
        <dbReference type="ARBA" id="ARBA00022857"/>
    </source>
</evidence>
<evidence type="ECO:0000256" key="5">
    <source>
        <dbReference type="SAM" id="Phobius"/>
    </source>
</evidence>
<accession>A0A7I8W5K6</accession>
<organism evidence="6 7">
    <name type="scientific">Dimorphilus gyrociliatus</name>
    <dbReference type="NCBI Taxonomy" id="2664684"/>
    <lineage>
        <taxon>Eukaryota</taxon>
        <taxon>Metazoa</taxon>
        <taxon>Spiralia</taxon>
        <taxon>Lophotrochozoa</taxon>
        <taxon>Annelida</taxon>
        <taxon>Polychaeta</taxon>
        <taxon>Polychaeta incertae sedis</taxon>
        <taxon>Dinophilidae</taxon>
        <taxon>Dimorphilus</taxon>
    </lineage>
</organism>
<dbReference type="PIRSF" id="PIRSF000126">
    <property type="entry name" value="11-beta-HSD1"/>
    <property type="match status" value="1"/>
</dbReference>
<dbReference type="SUPFAM" id="SSF51735">
    <property type="entry name" value="NAD(P)-binding Rossmann-fold domains"/>
    <property type="match status" value="1"/>
</dbReference>
<dbReference type="PANTHER" id="PTHR43899">
    <property type="entry name" value="RH59310P"/>
    <property type="match status" value="1"/>
</dbReference>
<dbReference type="Pfam" id="PF00106">
    <property type="entry name" value="adh_short"/>
    <property type="match status" value="1"/>
</dbReference>
<dbReference type="EMBL" id="CAJFCJ010000016">
    <property type="protein sequence ID" value="CAD5122074.1"/>
    <property type="molecule type" value="Genomic_DNA"/>
</dbReference>
<dbReference type="InterPro" id="IPR051019">
    <property type="entry name" value="VLCFA-Steroid_DH"/>
</dbReference>
<evidence type="ECO:0000256" key="3">
    <source>
        <dbReference type="ARBA" id="ARBA00023002"/>
    </source>
</evidence>
<dbReference type="CDD" id="cd05356">
    <property type="entry name" value="17beta-HSD1_like_SDR_c"/>
    <property type="match status" value="1"/>
</dbReference>
<reference evidence="6 7" key="1">
    <citation type="submission" date="2020-08" db="EMBL/GenBank/DDBJ databases">
        <authorList>
            <person name="Hejnol A."/>
        </authorList>
    </citation>
    <scope>NUCLEOTIDE SEQUENCE [LARGE SCALE GENOMIC DNA]</scope>
</reference>
<dbReference type="PRINTS" id="PR00080">
    <property type="entry name" value="SDRFAMILY"/>
</dbReference>
<protein>
    <submittedName>
        <fullName evidence="6">DgyrCDS10526</fullName>
    </submittedName>
</protein>
<keyword evidence="5" id="KW-0472">Membrane</keyword>
<evidence type="ECO:0000313" key="6">
    <source>
        <dbReference type="EMBL" id="CAD5122074.1"/>
    </source>
</evidence>
<evidence type="ECO:0000256" key="4">
    <source>
        <dbReference type="RuleBase" id="RU000363"/>
    </source>
</evidence>
<dbReference type="GO" id="GO:0005783">
    <property type="term" value="C:endoplasmic reticulum"/>
    <property type="evidence" value="ECO:0007669"/>
    <property type="project" value="TreeGrafter"/>
</dbReference>
<keyword evidence="3" id="KW-0560">Oxidoreductase</keyword>
<keyword evidence="2" id="KW-0521">NADP</keyword>
<keyword evidence="5" id="KW-0812">Transmembrane</keyword>
<dbReference type="FunFam" id="3.40.50.720:FF:000137">
    <property type="entry name" value="Hydroxysteroid (17-beta) dehydrogenase 3"/>
    <property type="match status" value="1"/>
</dbReference>
<dbReference type="OrthoDB" id="5545019at2759"/>
<feature type="transmembrane region" description="Helical" evidence="5">
    <location>
        <begin position="12"/>
        <end position="34"/>
    </location>
</feature>
<comment type="similarity">
    <text evidence="1 4">Belongs to the short-chain dehydrogenases/reductases (SDR) family.</text>
</comment>
<dbReference type="InterPro" id="IPR036291">
    <property type="entry name" value="NAD(P)-bd_dom_sf"/>
</dbReference>
<comment type="caution">
    <text evidence="6">The sequence shown here is derived from an EMBL/GenBank/DDBJ whole genome shotgun (WGS) entry which is preliminary data.</text>
</comment>
<dbReference type="Proteomes" id="UP000549394">
    <property type="component" value="Unassembled WGS sequence"/>
</dbReference>